<protein>
    <submittedName>
        <fullName evidence="2">Uncharacterized protein</fullName>
    </submittedName>
</protein>
<evidence type="ECO:0000256" key="1">
    <source>
        <dbReference type="SAM" id="Phobius"/>
    </source>
</evidence>
<feature type="transmembrane region" description="Helical" evidence="1">
    <location>
        <begin position="44"/>
        <end position="64"/>
    </location>
</feature>
<reference evidence="2 3" key="1">
    <citation type="submission" date="2022-07" db="EMBL/GenBank/DDBJ databases">
        <title>Novel species in genus cellulomonas.</title>
        <authorList>
            <person name="Ye L."/>
        </authorList>
    </citation>
    <scope>NUCLEOTIDE SEQUENCE [LARGE SCALE GENOMIC DNA]</scope>
    <source>
        <strain evidence="3">zg-Y908</strain>
    </source>
</reference>
<gene>
    <name evidence="2" type="ORF">NP075_15890</name>
</gene>
<name>A0ABY5K2P0_9CELL</name>
<dbReference type="EMBL" id="CP101989">
    <property type="protein sequence ID" value="UUI64580.1"/>
    <property type="molecule type" value="Genomic_DNA"/>
</dbReference>
<keyword evidence="1" id="KW-1133">Transmembrane helix</keyword>
<dbReference type="RefSeq" id="WP_227566045.1">
    <property type="nucleotide sequence ID" value="NZ_CP101989.1"/>
</dbReference>
<keyword evidence="1" id="KW-0812">Transmembrane</keyword>
<keyword evidence="3" id="KW-1185">Reference proteome</keyword>
<feature type="transmembrane region" description="Helical" evidence="1">
    <location>
        <begin position="104"/>
        <end position="127"/>
    </location>
</feature>
<feature type="transmembrane region" description="Helical" evidence="1">
    <location>
        <begin position="71"/>
        <end position="92"/>
    </location>
</feature>
<evidence type="ECO:0000313" key="3">
    <source>
        <dbReference type="Proteomes" id="UP001317322"/>
    </source>
</evidence>
<organism evidence="2 3">
    <name type="scientific">Cellulomonas wangsupingiae</name>
    <dbReference type="NCBI Taxonomy" id="2968085"/>
    <lineage>
        <taxon>Bacteria</taxon>
        <taxon>Bacillati</taxon>
        <taxon>Actinomycetota</taxon>
        <taxon>Actinomycetes</taxon>
        <taxon>Micrococcales</taxon>
        <taxon>Cellulomonadaceae</taxon>
        <taxon>Cellulomonas</taxon>
    </lineage>
</organism>
<accession>A0ABY5K2P0</accession>
<sequence length="137" mass="13678">MTNTPLTSPSTTTPRGSVRWPVVLLLAATVLLWPLLGAAGLDDLALAAVVVPVTALTWVAVLGLRDAPRPVLTGTLAGLLYGGVLVALSVGFGGGFGGGRTAGVVLLGAVWELTWGALLGAGAGLLGSGVRQLRSSR</sequence>
<evidence type="ECO:0000313" key="2">
    <source>
        <dbReference type="EMBL" id="UUI64580.1"/>
    </source>
</evidence>
<feature type="transmembrane region" description="Helical" evidence="1">
    <location>
        <begin position="20"/>
        <end position="38"/>
    </location>
</feature>
<dbReference type="Proteomes" id="UP001317322">
    <property type="component" value="Chromosome"/>
</dbReference>
<proteinExistence type="predicted"/>
<keyword evidence="1" id="KW-0472">Membrane</keyword>